<organism evidence="1 2">
    <name type="scientific">Naganishia friedmannii</name>
    <dbReference type="NCBI Taxonomy" id="89922"/>
    <lineage>
        <taxon>Eukaryota</taxon>
        <taxon>Fungi</taxon>
        <taxon>Dikarya</taxon>
        <taxon>Basidiomycota</taxon>
        <taxon>Agaricomycotina</taxon>
        <taxon>Tremellomycetes</taxon>
        <taxon>Filobasidiales</taxon>
        <taxon>Filobasidiaceae</taxon>
        <taxon>Naganishia</taxon>
    </lineage>
</organism>
<comment type="caution">
    <text evidence="1">The sequence shown here is derived from an EMBL/GenBank/DDBJ whole genome shotgun (WGS) entry which is preliminary data.</text>
</comment>
<proteinExistence type="predicted"/>
<gene>
    <name evidence="1" type="ORF">QFC21_006036</name>
</gene>
<dbReference type="EMBL" id="JASBWT010000025">
    <property type="protein sequence ID" value="KAJ9094496.1"/>
    <property type="molecule type" value="Genomic_DNA"/>
</dbReference>
<keyword evidence="2" id="KW-1185">Reference proteome</keyword>
<evidence type="ECO:0000313" key="1">
    <source>
        <dbReference type="EMBL" id="KAJ9094496.1"/>
    </source>
</evidence>
<name>A0ACC2V761_9TREE</name>
<accession>A0ACC2V761</accession>
<sequence length="1672" mass="176660">MDKIRTNPSGGKGGRFTVDAGGGSAFMGVPGAAVNGTSKRNGNGQPGLAMQSSLSTQAARPLSTQQRHPHSQLGPSGFAKPTSANTRTAHQIPPGMTKGNGGGYPAQSPRGINHQAQFIPGSLPNSTPSSRAQTPASFMHEYELAQSASSSSLSNLSRSIGSSQMAQYPRFNPGSVTDQSPLAQSVAQFGSAPYMSGSMPNNPFAQPARARKASTGPHQHHHPYSRSGTTTPLEPPSPWEVNGSGFPFTINHDDTNAIAMALASQQQAQNQHYAQNQHSAIHGANQNMHNMDMANHFANDSGYPGMHQPPHNSAPSSRPSTSGNGVSSTRANLEQFEQVRRGEETQRVMMENALLRNMLAGNESLDWGSFEGLVKSPVFDGRLGDETGVVPQQFNHAGQMSDQLYQPELSAAEVDAILMNDVLAQGPGSNDASTTLFSSLTGMMKEMQEEQQHQPGPGDQYNDHPAVLPQAVPNTGRSSISEHNVQGTSFGSGSASTSTPSLLTRQLQHGLPPVPSLQERLGHMSPGAFSTEWGSASLPSTSHIMRPSSSSGRAAPRNSNNAGILPTPPASFSQSFAYPPGQLGSRAAAGWGPSRGVQDKKDRGSSGLSASVTSASRNIGFFTPLVTPTGLVDKLSLNSPSTPATNFAHPEQTRKSAKTHAPTPSAGVLSNQKSKSSRKQIPRTGNPPPHIQIPPTQPSSHTSPGSDHLPPLPAGLQIEQLAQFGSAGLEMAIRLGMQMGMQLSQSNGNLTDAAKDMVESTSLSTSLGPQSTADYLNRHFHQSTATSQISSSSPRSPMNPNTARYGSSVSGSYSGRRPEDVVTGILNDDFFTAGNPTPTPGQTPGGASGFNTSRRTSRSGGELSVVSPHISSPVASVHGQFEGPADELVKNDPLATQVWKAYAKAKNALPNGPRMENLTWRLMHMTLKKTDATPKPSRVMDLVPEEQELNANQEEERDVPSEMAGEEVERGRRGRFKGKGKVVGFDAESPQDRQESPDAMDWRAASWSRSRASVMDWRPSSRSRSRSTFNRNRNPYDHASETHSQAMLAAGADLPYQDPLLAYTEAATHDGSWPLATYTSGVSGGDAHLDIGALAHLVATGSHSPRQEDLAGLSSFTSKFSPEHQRSRHSANMSQSAFEYDQAIRTAAAYDAFASSAPNDEPLHLTGGVLPSSLTSQSGPSATLALSPRNYPKLPGISGPGLFDETRENFHPQYGFLPRRVRKTSFDHTVSQGSSAESGSGLLPPPRAGKVRKRSEDMSPSLTPQAQPEHNPMLQELPSPTSASAHVPPGSFPNTAFTFSVPGSYEAFFDINAASVNTPNPSHATAGNAIDRDSQSTNDMNQAYLHALQNMFNQGLLDESNRALFGNNVDGVDSMTSMAAIQAGLMQPDNAVDFQQLMQQYLHTNAAANPFTHINPAQVLGTNFNTAIHPLAASGTLSNFSSPTGLSPSVYNPQPPQNLGPTKPLPKAVGGKPLASTSKSLPMRSNSSPNLAALKLAATSRIMKGEATNDVAERGTTGSKQGYKSGPNTPSSEDAGGNVLGTSETPTHCSNCQTTNTPLWRRDPEGQPLCNKLHGVVRPLSLKTDVIKKRNRAAPGGKESVSGNPLARKSSSGSAGATSGKVSAPTPRSRASSPGSLPSTMGTKKPRRVSDAPSHQVGSLTSMSSLSSSQPS</sequence>
<dbReference type="Proteomes" id="UP001227268">
    <property type="component" value="Unassembled WGS sequence"/>
</dbReference>
<protein>
    <submittedName>
        <fullName evidence="1">Uncharacterized protein</fullName>
    </submittedName>
</protein>
<reference evidence="1" key="1">
    <citation type="submission" date="2023-04" db="EMBL/GenBank/DDBJ databases">
        <title>Draft Genome sequencing of Naganishia species isolated from polar environments using Oxford Nanopore Technology.</title>
        <authorList>
            <person name="Leo P."/>
            <person name="Venkateswaran K."/>
        </authorList>
    </citation>
    <scope>NUCLEOTIDE SEQUENCE</scope>
    <source>
        <strain evidence="1">MNA-CCFEE 5423</strain>
    </source>
</reference>
<evidence type="ECO:0000313" key="2">
    <source>
        <dbReference type="Proteomes" id="UP001227268"/>
    </source>
</evidence>